<dbReference type="InterPro" id="IPR050784">
    <property type="entry name" value="IAP"/>
</dbReference>
<evidence type="ECO:0000256" key="3">
    <source>
        <dbReference type="ARBA" id="ARBA00012483"/>
    </source>
</evidence>
<dbReference type="GeneTree" id="ENSGT00940000158743"/>
<dbReference type="OMA" id="NDQVQCF"/>
<dbReference type="GO" id="GO:0043066">
    <property type="term" value="P:negative regulation of apoptotic process"/>
    <property type="evidence" value="ECO:0007669"/>
    <property type="project" value="TreeGrafter"/>
</dbReference>
<evidence type="ECO:0000256" key="5">
    <source>
        <dbReference type="ARBA" id="ARBA00022679"/>
    </source>
</evidence>
<keyword evidence="5" id="KW-0808">Transferase</keyword>
<dbReference type="Ensembl" id="ENSMNET00000036037.1">
    <property type="protein sequence ID" value="ENSMNEP00000011844.1"/>
    <property type="gene ID" value="ENSMNEG00000030251.1"/>
</dbReference>
<dbReference type="GO" id="GO:0090263">
    <property type="term" value="P:positive regulation of canonical Wnt signaling pathway"/>
    <property type="evidence" value="ECO:0007669"/>
    <property type="project" value="TreeGrafter"/>
</dbReference>
<evidence type="ECO:0000256" key="9">
    <source>
        <dbReference type="ARBA" id="ARBA00022786"/>
    </source>
</evidence>
<dbReference type="CDD" id="cd00022">
    <property type="entry name" value="BIR"/>
    <property type="match status" value="2"/>
</dbReference>
<evidence type="ECO:0000313" key="11">
    <source>
        <dbReference type="Proteomes" id="UP000233120"/>
    </source>
</evidence>
<name>A0A2K6BK61_MACNE</name>
<evidence type="ECO:0000256" key="2">
    <source>
        <dbReference type="ARBA" id="ARBA00004496"/>
    </source>
</evidence>
<protein>
    <recommendedName>
        <fullName evidence="3">RING-type E3 ubiquitin transferase</fullName>
        <ecNumber evidence="3">2.3.2.27</ecNumber>
    </recommendedName>
</protein>
<reference evidence="10" key="2">
    <citation type="submission" date="2025-09" db="UniProtKB">
        <authorList>
            <consortium name="Ensembl"/>
        </authorList>
    </citation>
    <scope>IDENTIFICATION</scope>
</reference>
<dbReference type="GO" id="GO:0043027">
    <property type="term" value="F:cysteine-type endopeptidase inhibitor activity involved in apoptotic process"/>
    <property type="evidence" value="ECO:0007669"/>
    <property type="project" value="TreeGrafter"/>
</dbReference>
<dbReference type="STRING" id="9545.ENSMNEP00000011844"/>
<dbReference type="SUPFAM" id="SSF57924">
    <property type="entry name" value="Inhibitor of apoptosis (IAP) repeat"/>
    <property type="match status" value="3"/>
</dbReference>
<dbReference type="Gene3D" id="1.10.1170.10">
    <property type="entry name" value="Inhibitor Of Apoptosis Protein (2mihbC-IAP-1), Chain A"/>
    <property type="match status" value="3"/>
</dbReference>
<comment type="subcellular location">
    <subcellularLocation>
        <location evidence="2">Cytoplasm</location>
    </subcellularLocation>
</comment>
<keyword evidence="8" id="KW-0677">Repeat</keyword>
<dbReference type="Pfam" id="PF00653">
    <property type="entry name" value="BIR"/>
    <property type="match status" value="2"/>
</dbReference>
<sequence length="424" mass="49022">MTFNKEYRLKTFANFPSSSPVSASTLAQARFPYTSEGDTMQCFSCHAAIDRWQYGDSAVGRHRKLSPNCRFINGFYFENSATQPTNPGIQNGQYKVENYLGSRNRFALYRPSEMHMHLLRTGQVLDVSDTIYPRNPAMYSEEATLKSFQNWPDYAHLSPKELASAGLYYTGIDDQVQCFCCGGKLKNWEPCDSAWSEHRILIFKVNLMHFPNSTNLPRNPFMADYEAWIITFGMWIYSVNKGAAWKSDKVKCFHCRGRLTDWKFKQHAKWYPGCKYLLEQKGQEYINNIHLTHSLEECLIRTTEKTLSLTRRIDDIIFQNPMVQEISGNNYKSLEVLVADLLNAKKDTPQDESSQTSFHKEITTEEHLRCLQMKELCKISMCRNIAVIVVPYGHVVSCKQHAERVDKCPMCYTVITLKQKNFIS</sequence>
<dbReference type="SMART" id="SM00238">
    <property type="entry name" value="BIR"/>
    <property type="match status" value="3"/>
</dbReference>
<proteinExistence type="predicted"/>
<keyword evidence="11" id="KW-1185">Reference proteome</keyword>
<dbReference type="GO" id="GO:0016055">
    <property type="term" value="P:Wnt signaling pathway"/>
    <property type="evidence" value="ECO:0007669"/>
    <property type="project" value="UniProtKB-KW"/>
</dbReference>
<dbReference type="PANTHER" id="PTHR10044">
    <property type="entry name" value="INHIBITOR OF APOPTOSIS"/>
    <property type="match status" value="1"/>
</dbReference>
<keyword evidence="9" id="KW-0833">Ubl conjugation pathway</keyword>
<dbReference type="GO" id="GO:0061630">
    <property type="term" value="F:ubiquitin protein ligase activity"/>
    <property type="evidence" value="ECO:0007669"/>
    <property type="project" value="UniProtKB-EC"/>
</dbReference>
<dbReference type="InterPro" id="IPR001370">
    <property type="entry name" value="BIR_rpt"/>
</dbReference>
<dbReference type="GO" id="GO:0051726">
    <property type="term" value="P:regulation of cell cycle"/>
    <property type="evidence" value="ECO:0007669"/>
    <property type="project" value="TreeGrafter"/>
</dbReference>
<evidence type="ECO:0000256" key="1">
    <source>
        <dbReference type="ARBA" id="ARBA00000900"/>
    </source>
</evidence>
<comment type="catalytic activity">
    <reaction evidence="1">
        <text>S-ubiquitinyl-[E2 ubiquitin-conjugating enzyme]-L-cysteine + [acceptor protein]-L-lysine = [E2 ubiquitin-conjugating enzyme]-L-cysteine + N(6)-ubiquitinyl-[acceptor protein]-L-lysine.</text>
        <dbReference type="EC" id="2.3.2.27"/>
    </reaction>
</comment>
<dbReference type="GO" id="GO:0005634">
    <property type="term" value="C:nucleus"/>
    <property type="evidence" value="ECO:0007669"/>
    <property type="project" value="TreeGrafter"/>
</dbReference>
<dbReference type="Gene3D" id="3.30.40.10">
    <property type="entry name" value="Zinc/RING finger domain, C3HC4 (zinc finger)"/>
    <property type="match status" value="1"/>
</dbReference>
<accession>A0A2K6BK61</accession>
<dbReference type="EC" id="2.3.2.27" evidence="3"/>
<dbReference type="Bgee" id="ENSMNEG00000030251">
    <property type="expression patterns" value="Expressed in lung and 6 other cell types or tissues"/>
</dbReference>
<evidence type="ECO:0000256" key="8">
    <source>
        <dbReference type="ARBA" id="ARBA00022737"/>
    </source>
</evidence>
<organism evidence="10 11">
    <name type="scientific">Macaca nemestrina</name>
    <name type="common">Pig-tailed macaque</name>
    <dbReference type="NCBI Taxonomy" id="9545"/>
    <lineage>
        <taxon>Eukaryota</taxon>
        <taxon>Metazoa</taxon>
        <taxon>Chordata</taxon>
        <taxon>Craniata</taxon>
        <taxon>Vertebrata</taxon>
        <taxon>Euteleostomi</taxon>
        <taxon>Mammalia</taxon>
        <taxon>Eutheria</taxon>
        <taxon>Euarchontoglires</taxon>
        <taxon>Primates</taxon>
        <taxon>Haplorrhini</taxon>
        <taxon>Catarrhini</taxon>
        <taxon>Cercopithecidae</taxon>
        <taxon>Cercopithecinae</taxon>
        <taxon>Macaca</taxon>
    </lineage>
</organism>
<evidence type="ECO:0000256" key="7">
    <source>
        <dbReference type="ARBA" id="ARBA00022703"/>
    </source>
</evidence>
<dbReference type="InterPro" id="IPR013083">
    <property type="entry name" value="Znf_RING/FYVE/PHD"/>
</dbReference>
<evidence type="ECO:0000313" key="10">
    <source>
        <dbReference type="Ensembl" id="ENSMNEP00000011844.1"/>
    </source>
</evidence>
<dbReference type="FunFam" id="1.10.1170.10:FF:000011">
    <property type="entry name" value="E3 ubiquitin-protein ligase XIAP"/>
    <property type="match status" value="1"/>
</dbReference>
<keyword evidence="6" id="KW-0879">Wnt signaling pathway</keyword>
<dbReference type="GO" id="GO:0005737">
    <property type="term" value="C:cytoplasm"/>
    <property type="evidence" value="ECO:0007669"/>
    <property type="project" value="UniProtKB-SubCell"/>
</dbReference>
<dbReference type="GO" id="GO:0006915">
    <property type="term" value="P:apoptotic process"/>
    <property type="evidence" value="ECO:0007669"/>
    <property type="project" value="UniProtKB-KW"/>
</dbReference>
<keyword evidence="7" id="KW-0053">Apoptosis</keyword>
<keyword evidence="4" id="KW-0963">Cytoplasm</keyword>
<dbReference type="PROSITE" id="PS50143">
    <property type="entry name" value="BIR_REPEAT_2"/>
    <property type="match status" value="2"/>
</dbReference>
<evidence type="ECO:0000256" key="4">
    <source>
        <dbReference type="ARBA" id="ARBA00022490"/>
    </source>
</evidence>
<dbReference type="AlphaFoldDB" id="A0A2K6BK61"/>
<dbReference type="PANTHER" id="PTHR10044:SF115">
    <property type="entry name" value="E3 UBIQUITIN-PROTEIN LIGASE XIAP"/>
    <property type="match status" value="1"/>
</dbReference>
<reference evidence="10" key="1">
    <citation type="submission" date="2025-08" db="UniProtKB">
        <authorList>
            <consortium name="Ensembl"/>
        </authorList>
    </citation>
    <scope>IDENTIFICATION</scope>
</reference>
<evidence type="ECO:0000256" key="6">
    <source>
        <dbReference type="ARBA" id="ARBA00022687"/>
    </source>
</evidence>
<dbReference type="GO" id="GO:0031398">
    <property type="term" value="P:positive regulation of protein ubiquitination"/>
    <property type="evidence" value="ECO:0007669"/>
    <property type="project" value="TreeGrafter"/>
</dbReference>
<dbReference type="Proteomes" id="UP000233120">
    <property type="component" value="Unassembled WGS sequence"/>
</dbReference>